<dbReference type="Proteomes" id="UP000823775">
    <property type="component" value="Unassembled WGS sequence"/>
</dbReference>
<evidence type="ECO:0000313" key="2">
    <source>
        <dbReference type="Proteomes" id="UP000823775"/>
    </source>
</evidence>
<keyword evidence="2" id="KW-1185">Reference proteome</keyword>
<evidence type="ECO:0008006" key="3">
    <source>
        <dbReference type="Google" id="ProtNLM"/>
    </source>
</evidence>
<dbReference type="Gene3D" id="2.60.40.420">
    <property type="entry name" value="Cupredoxins - blue copper proteins"/>
    <property type="match status" value="1"/>
</dbReference>
<organism evidence="1 2">
    <name type="scientific">Datura stramonium</name>
    <name type="common">Jimsonweed</name>
    <name type="synonym">Common thornapple</name>
    <dbReference type="NCBI Taxonomy" id="4076"/>
    <lineage>
        <taxon>Eukaryota</taxon>
        <taxon>Viridiplantae</taxon>
        <taxon>Streptophyta</taxon>
        <taxon>Embryophyta</taxon>
        <taxon>Tracheophyta</taxon>
        <taxon>Spermatophyta</taxon>
        <taxon>Magnoliopsida</taxon>
        <taxon>eudicotyledons</taxon>
        <taxon>Gunneridae</taxon>
        <taxon>Pentapetalae</taxon>
        <taxon>asterids</taxon>
        <taxon>lamiids</taxon>
        <taxon>Solanales</taxon>
        <taxon>Solanaceae</taxon>
        <taxon>Solanoideae</taxon>
        <taxon>Datureae</taxon>
        <taxon>Datura</taxon>
    </lineage>
</organism>
<gene>
    <name evidence="1" type="ORF">HAX54_002421</name>
</gene>
<protein>
    <recommendedName>
        <fullName evidence="3">Phytocyanin domain-containing protein</fullName>
    </recommendedName>
</protein>
<dbReference type="InterPro" id="IPR008972">
    <property type="entry name" value="Cupredoxin"/>
</dbReference>
<evidence type="ECO:0000313" key="1">
    <source>
        <dbReference type="EMBL" id="MCD7466071.1"/>
    </source>
</evidence>
<sequence length="72" mass="7633">MDARVLLVVAAAAAIVFTAATVAGAQVHHVVGDDRGWDPSTDVASWSSERIFRVGDKILSLLTPTHSIVSYL</sequence>
<dbReference type="EMBL" id="JACEIK010001109">
    <property type="protein sequence ID" value="MCD7466071.1"/>
    <property type="molecule type" value="Genomic_DNA"/>
</dbReference>
<accession>A0ABS8T4S0</accession>
<proteinExistence type="predicted"/>
<comment type="caution">
    <text evidence="1">The sequence shown here is derived from an EMBL/GenBank/DDBJ whole genome shotgun (WGS) entry which is preliminary data.</text>
</comment>
<name>A0ABS8T4S0_DATST</name>
<reference evidence="1 2" key="1">
    <citation type="journal article" date="2021" name="BMC Genomics">
        <title>Datura genome reveals duplications of psychoactive alkaloid biosynthetic genes and high mutation rate following tissue culture.</title>
        <authorList>
            <person name="Rajewski A."/>
            <person name="Carter-House D."/>
            <person name="Stajich J."/>
            <person name="Litt A."/>
        </authorList>
    </citation>
    <scope>NUCLEOTIDE SEQUENCE [LARGE SCALE GENOMIC DNA]</scope>
    <source>
        <strain evidence="1">AR-01</strain>
    </source>
</reference>